<dbReference type="InterPro" id="IPR005064">
    <property type="entry name" value="BUG"/>
</dbReference>
<reference evidence="3 4" key="1">
    <citation type="journal article" date="2018" name="Microbiome">
        <title>Fine metagenomic profile of the Mediterranean stratified and mixed water columns revealed by assembly and recruitment.</title>
        <authorList>
            <person name="Haro-Moreno J.M."/>
            <person name="Lopez-Perez M."/>
            <person name="De La Torre J.R."/>
            <person name="Picazo A."/>
            <person name="Camacho A."/>
            <person name="Rodriguez-Valera F."/>
        </authorList>
    </citation>
    <scope>NUCLEOTIDE SEQUENCE [LARGE SCALE GENOMIC DNA]</scope>
    <source>
        <strain evidence="3">MED-G57</strain>
    </source>
</reference>
<organism evidence="3 4">
    <name type="scientific">PS1 clade bacterium</name>
    <dbReference type="NCBI Taxonomy" id="2175152"/>
    <lineage>
        <taxon>Bacteria</taxon>
        <taxon>Pseudomonadati</taxon>
        <taxon>Pseudomonadota</taxon>
        <taxon>Alphaproteobacteria</taxon>
        <taxon>PS1 clade</taxon>
    </lineage>
</organism>
<dbReference type="InterPro" id="IPR042100">
    <property type="entry name" value="Bug_dom1"/>
</dbReference>
<protein>
    <submittedName>
        <fullName evidence="3">Tripartite tricarboxylate transporter substrate binding protein</fullName>
    </submittedName>
</protein>
<dbReference type="PANTHER" id="PTHR42928">
    <property type="entry name" value="TRICARBOXYLATE-BINDING PROTEIN"/>
    <property type="match status" value="1"/>
</dbReference>
<evidence type="ECO:0000256" key="1">
    <source>
        <dbReference type="ARBA" id="ARBA00006987"/>
    </source>
</evidence>
<dbReference type="EMBL" id="QOQD01000016">
    <property type="protein sequence ID" value="RCL72215.1"/>
    <property type="molecule type" value="Genomic_DNA"/>
</dbReference>
<dbReference type="AlphaFoldDB" id="A0A368DLZ1"/>
<comment type="similarity">
    <text evidence="1">Belongs to the UPF0065 (bug) family.</text>
</comment>
<dbReference type="PANTHER" id="PTHR42928:SF5">
    <property type="entry name" value="BLR1237 PROTEIN"/>
    <property type="match status" value="1"/>
</dbReference>
<dbReference type="PIRSF" id="PIRSF017082">
    <property type="entry name" value="YflP"/>
    <property type="match status" value="1"/>
</dbReference>
<evidence type="ECO:0000256" key="2">
    <source>
        <dbReference type="SAM" id="SignalP"/>
    </source>
</evidence>
<dbReference type="SUPFAM" id="SSF53850">
    <property type="entry name" value="Periplasmic binding protein-like II"/>
    <property type="match status" value="1"/>
</dbReference>
<dbReference type="CDD" id="cd07012">
    <property type="entry name" value="PBP2_Bug_TTT"/>
    <property type="match status" value="1"/>
</dbReference>
<sequence>MKFNTIIKTVTASVFGAAMLLTGGVAQADYPCKEATFIVPYSPGGGSDQMARRLVPGLEEALGVSVNIVYKTGGGGAVGFSELHRSKADGCTFSNTVVPNVIISSKGDGVGYKPGDFEYIGMTESSAGTLMVPLDSKYQTIDSFVAAALENPGMLTVAGTGGSGLSRWNQLEEVLGIETTYVPVGGGVGKMIPMLAGSHIDGAATGANHATKHKAIVNAILVAGANEVPTLPGIPNEPDWNYVITWGLMAPPGTPADVVETLNAAMNSAAQSSSVQEALINGGYVPHNMSVAETNAFMDGEIAKYAD</sequence>
<proteinExistence type="inferred from homology"/>
<dbReference type="Proteomes" id="UP000253570">
    <property type="component" value="Unassembled WGS sequence"/>
</dbReference>
<name>A0A368DLZ1_9PROT</name>
<gene>
    <name evidence="3" type="ORF">DBW71_05730</name>
</gene>
<evidence type="ECO:0000313" key="4">
    <source>
        <dbReference type="Proteomes" id="UP000253570"/>
    </source>
</evidence>
<keyword evidence="2" id="KW-0732">Signal</keyword>
<dbReference type="Pfam" id="PF03401">
    <property type="entry name" value="TctC"/>
    <property type="match status" value="1"/>
</dbReference>
<feature type="chain" id="PRO_5016669938" evidence="2">
    <location>
        <begin position="29"/>
        <end position="307"/>
    </location>
</feature>
<accession>A0A368DLZ1</accession>
<evidence type="ECO:0000313" key="3">
    <source>
        <dbReference type="EMBL" id="RCL72215.1"/>
    </source>
</evidence>
<feature type="signal peptide" evidence="2">
    <location>
        <begin position="1"/>
        <end position="28"/>
    </location>
</feature>
<dbReference type="Gene3D" id="3.40.190.150">
    <property type="entry name" value="Bordetella uptake gene, domain 1"/>
    <property type="match status" value="1"/>
</dbReference>
<comment type="caution">
    <text evidence="3">The sequence shown here is derived from an EMBL/GenBank/DDBJ whole genome shotgun (WGS) entry which is preliminary data.</text>
</comment>
<dbReference type="Gene3D" id="3.40.190.10">
    <property type="entry name" value="Periplasmic binding protein-like II"/>
    <property type="match status" value="1"/>
</dbReference>